<evidence type="ECO:0000256" key="3">
    <source>
        <dbReference type="ARBA" id="ARBA00022603"/>
    </source>
</evidence>
<accession>A0A395WAZ9</accession>
<dbReference type="Pfam" id="PF07669">
    <property type="entry name" value="Eco57I"/>
    <property type="match status" value="1"/>
</dbReference>
<dbReference type="InterPro" id="IPR054520">
    <property type="entry name" value="M_Eco57I_C"/>
</dbReference>
<evidence type="ECO:0000256" key="1">
    <source>
        <dbReference type="ARBA" id="ARBA00006594"/>
    </source>
</evidence>
<feature type="domain" description="Type II methyltransferase M.Eco57I C-terminal" evidence="8">
    <location>
        <begin position="295"/>
        <end position="507"/>
    </location>
</feature>
<dbReference type="Gene3D" id="3.40.50.150">
    <property type="entry name" value="Vaccinia Virus protein VP39"/>
    <property type="match status" value="1"/>
</dbReference>
<dbReference type="EMBL" id="QRYQ01000003">
    <property type="protein sequence ID" value="RGU93185.1"/>
    <property type="molecule type" value="Genomic_DNA"/>
</dbReference>
<dbReference type="AlphaFoldDB" id="A0A395WAZ9"/>
<organism evidence="9 10">
    <name type="scientific">Holdemanella biformis</name>
    <dbReference type="NCBI Taxonomy" id="1735"/>
    <lineage>
        <taxon>Bacteria</taxon>
        <taxon>Bacillati</taxon>
        <taxon>Bacillota</taxon>
        <taxon>Erysipelotrichia</taxon>
        <taxon>Erysipelotrichales</taxon>
        <taxon>Erysipelotrichaceae</taxon>
        <taxon>Holdemanella</taxon>
    </lineage>
</organism>
<dbReference type="PRINTS" id="PR00507">
    <property type="entry name" value="N12N6MTFRASE"/>
</dbReference>
<comment type="caution">
    <text evidence="9">The sequence shown here is derived from an EMBL/GenBank/DDBJ whole genome shotgun (WGS) entry which is preliminary data.</text>
</comment>
<dbReference type="InterPro" id="IPR002052">
    <property type="entry name" value="DNA_methylase_N6_adenine_CS"/>
</dbReference>
<evidence type="ECO:0000256" key="4">
    <source>
        <dbReference type="ARBA" id="ARBA00022679"/>
    </source>
</evidence>
<reference evidence="9 10" key="1">
    <citation type="submission" date="2018-08" db="EMBL/GenBank/DDBJ databases">
        <title>A genome reference for cultivated species of the human gut microbiota.</title>
        <authorList>
            <person name="Zou Y."/>
            <person name="Xue W."/>
            <person name="Luo G."/>
        </authorList>
    </citation>
    <scope>NUCLEOTIDE SEQUENCE [LARGE SCALE GENOMIC DNA]</scope>
    <source>
        <strain evidence="9 10">AF15-20</strain>
    </source>
</reference>
<dbReference type="GO" id="GO:0032259">
    <property type="term" value="P:methylation"/>
    <property type="evidence" value="ECO:0007669"/>
    <property type="project" value="UniProtKB-KW"/>
</dbReference>
<dbReference type="PANTHER" id="PTHR33841">
    <property type="entry name" value="DNA METHYLTRANSFERASE YEEA-RELATED"/>
    <property type="match status" value="1"/>
</dbReference>
<evidence type="ECO:0000259" key="8">
    <source>
        <dbReference type="Pfam" id="PF22837"/>
    </source>
</evidence>
<evidence type="ECO:0000313" key="9">
    <source>
        <dbReference type="EMBL" id="RGU93185.1"/>
    </source>
</evidence>
<dbReference type="GO" id="GO:0006304">
    <property type="term" value="P:DNA modification"/>
    <property type="evidence" value="ECO:0007669"/>
    <property type="project" value="InterPro"/>
</dbReference>
<dbReference type="Proteomes" id="UP000265489">
    <property type="component" value="Unassembled WGS sequence"/>
</dbReference>
<comment type="similarity">
    <text evidence="1">Belongs to the N(4)/N(6)-methyltransferase family.</text>
</comment>
<sequence>MGTQNLRLELSRDLIDVESIRMNEQQKIDSKKEIEERRRRGQFATPIDLADEITAYGLSVLSTDDISFLEPAVGTGAFISALLRNCKDKYISKCIGYEIDKQYFDVASSLWSYHGFEMKNLDFTMQNPSGKQVNLLISNPPYVRHHYITVEEKTRLNKLVYNEVGINISGLAGLYSYFMLLSHKWLAPGAVSGWLIPSEFMDVNYGEALKEYLLNHVRLLRIHRYDPQNSQFNDALVSSAVVWFINEKCEDDYEVEFTFGGTHTLPQKRKLVRKSVLSSERKWTRFPEQDVRSTDMQRITQLGDYFDIKRGLATGDNNFFILTKEQIEERGLDMSFFIPILPSPRKLKTDEVLSDKMGIPQIDTPYFLLRCSLPEDEIKEKSPALWSYLQTGKDTTAKKYLCKSRRLWYMQENRTATPFLCSYMGRSSESRSPFRFILNHSDAVATNSYLMLYPKPGLERLIAENTALLNKVWDILCSIGNKSIENEGRVYGGGLKKIEPKELAKVPCQELDFLC</sequence>
<dbReference type="EC" id="2.1.1.72" evidence="2"/>
<comment type="catalytic activity">
    <reaction evidence="6">
        <text>a 2'-deoxyadenosine in DNA + S-adenosyl-L-methionine = an N(6)-methyl-2'-deoxyadenosine in DNA + S-adenosyl-L-homocysteine + H(+)</text>
        <dbReference type="Rhea" id="RHEA:15197"/>
        <dbReference type="Rhea" id="RHEA-COMP:12418"/>
        <dbReference type="Rhea" id="RHEA-COMP:12419"/>
        <dbReference type="ChEBI" id="CHEBI:15378"/>
        <dbReference type="ChEBI" id="CHEBI:57856"/>
        <dbReference type="ChEBI" id="CHEBI:59789"/>
        <dbReference type="ChEBI" id="CHEBI:90615"/>
        <dbReference type="ChEBI" id="CHEBI:90616"/>
        <dbReference type="EC" id="2.1.1.72"/>
    </reaction>
</comment>
<evidence type="ECO:0000256" key="2">
    <source>
        <dbReference type="ARBA" id="ARBA00011900"/>
    </source>
</evidence>
<dbReference type="PANTHER" id="PTHR33841:SF5">
    <property type="entry name" value="DNA METHYLASE (MODIFICATION METHYLASE) (METHYLTRANSFERASE)-RELATED"/>
    <property type="match status" value="1"/>
</dbReference>
<evidence type="ECO:0000313" key="10">
    <source>
        <dbReference type="Proteomes" id="UP000265489"/>
    </source>
</evidence>
<dbReference type="InterPro" id="IPR029063">
    <property type="entry name" value="SAM-dependent_MTases_sf"/>
</dbReference>
<evidence type="ECO:0000256" key="5">
    <source>
        <dbReference type="ARBA" id="ARBA00022691"/>
    </source>
</evidence>
<dbReference type="RefSeq" id="WP_118324623.1">
    <property type="nucleotide sequence ID" value="NZ_JAJFOZ010000061.1"/>
</dbReference>
<dbReference type="PROSITE" id="PS00092">
    <property type="entry name" value="N6_MTASE"/>
    <property type="match status" value="1"/>
</dbReference>
<dbReference type="InterPro" id="IPR011639">
    <property type="entry name" value="MethylTrfase_TaqI-like_dom"/>
</dbReference>
<evidence type="ECO:0000256" key="6">
    <source>
        <dbReference type="ARBA" id="ARBA00047942"/>
    </source>
</evidence>
<dbReference type="InterPro" id="IPR050953">
    <property type="entry name" value="N4_N6_ade-DNA_methylase"/>
</dbReference>
<evidence type="ECO:0000259" key="7">
    <source>
        <dbReference type="Pfam" id="PF07669"/>
    </source>
</evidence>
<dbReference type="GO" id="GO:0009007">
    <property type="term" value="F:site-specific DNA-methyltransferase (adenine-specific) activity"/>
    <property type="evidence" value="ECO:0007669"/>
    <property type="project" value="UniProtKB-EC"/>
</dbReference>
<dbReference type="SUPFAM" id="SSF53335">
    <property type="entry name" value="S-adenosyl-L-methionine-dependent methyltransferases"/>
    <property type="match status" value="1"/>
</dbReference>
<protein>
    <recommendedName>
        <fullName evidence="2">site-specific DNA-methyltransferase (adenine-specific)</fullName>
        <ecNumber evidence="2">2.1.1.72</ecNumber>
    </recommendedName>
</protein>
<feature type="domain" description="Type II methyltransferase M.TaqI-like" evidence="7">
    <location>
        <begin position="129"/>
        <end position="226"/>
    </location>
</feature>
<dbReference type="GO" id="GO:0003676">
    <property type="term" value="F:nucleic acid binding"/>
    <property type="evidence" value="ECO:0007669"/>
    <property type="project" value="InterPro"/>
</dbReference>
<dbReference type="GeneID" id="66578975"/>
<keyword evidence="4 9" id="KW-0808">Transferase</keyword>
<keyword evidence="3 9" id="KW-0489">Methyltransferase</keyword>
<dbReference type="Pfam" id="PF22837">
    <property type="entry name" value="M_Eco57I_C"/>
    <property type="match status" value="1"/>
</dbReference>
<proteinExistence type="inferred from homology"/>
<gene>
    <name evidence="9" type="ORF">DWW32_02310</name>
</gene>
<name>A0A395WAZ9_9FIRM</name>
<keyword evidence="5" id="KW-0949">S-adenosyl-L-methionine</keyword>